<dbReference type="Gene3D" id="1.10.10.10">
    <property type="entry name" value="Winged helix-like DNA-binding domain superfamily/Winged helix DNA-binding domain"/>
    <property type="match status" value="1"/>
</dbReference>
<keyword evidence="2" id="KW-0238">DNA-binding</keyword>
<dbReference type="InterPro" id="IPR029016">
    <property type="entry name" value="GAF-like_dom_sf"/>
</dbReference>
<reference evidence="6" key="1">
    <citation type="journal article" date="2019" name="Int. J. Syst. Evol. Microbiol.">
        <title>The Global Catalogue of Microorganisms (GCM) 10K type strain sequencing project: providing services to taxonomists for standard genome sequencing and annotation.</title>
        <authorList>
            <consortium name="The Broad Institute Genomics Platform"/>
            <consortium name="The Broad Institute Genome Sequencing Center for Infectious Disease"/>
            <person name="Wu L."/>
            <person name="Ma J."/>
        </authorList>
    </citation>
    <scope>NUCLEOTIDE SEQUENCE [LARGE SCALE GENOMIC DNA]</scope>
    <source>
        <strain evidence="6">JCM 9377</strain>
    </source>
</reference>
<evidence type="ECO:0000313" key="5">
    <source>
        <dbReference type="EMBL" id="GAA3224252.1"/>
    </source>
</evidence>
<keyword evidence="6" id="KW-1185">Reference proteome</keyword>
<keyword evidence="3" id="KW-0804">Transcription</keyword>
<accession>A0ABP6QFP4</accession>
<dbReference type="Gene3D" id="3.30.450.40">
    <property type="match status" value="1"/>
</dbReference>
<evidence type="ECO:0000256" key="1">
    <source>
        <dbReference type="ARBA" id="ARBA00023015"/>
    </source>
</evidence>
<organism evidence="5 6">
    <name type="scientific">Actinocorallia longicatena</name>
    <dbReference type="NCBI Taxonomy" id="111803"/>
    <lineage>
        <taxon>Bacteria</taxon>
        <taxon>Bacillati</taxon>
        <taxon>Actinomycetota</taxon>
        <taxon>Actinomycetes</taxon>
        <taxon>Streptosporangiales</taxon>
        <taxon>Thermomonosporaceae</taxon>
        <taxon>Actinocorallia</taxon>
    </lineage>
</organism>
<dbReference type="InterPro" id="IPR001867">
    <property type="entry name" value="OmpR/PhoB-type_DNA-bd"/>
</dbReference>
<feature type="domain" description="OmpR/PhoB-type" evidence="4">
    <location>
        <begin position="225"/>
        <end position="292"/>
    </location>
</feature>
<dbReference type="SUPFAM" id="SSF46894">
    <property type="entry name" value="C-terminal effector domain of the bipartite response regulators"/>
    <property type="match status" value="1"/>
</dbReference>
<dbReference type="InterPro" id="IPR016032">
    <property type="entry name" value="Sig_transdc_resp-reg_C-effctor"/>
</dbReference>
<sequence>MDTTLRSRRERLRQEWAHWVDGDDAPHVRAEIQDSWRRSDVDPARAVAPLDDETDDRWARSPLRPPVEEIADELRAIADDAGFIAAVTDESGTILWTCGGRVMSRRAGAVNFARGGRWDETSMGTNALALALKTGVPSTVFSAEHLVEALHGWVCYCAPIHSADGSVLGVLDISSTWDRSHPLGLPTVRGLVSAIEGRLASRPLIVGHAGWRLDCLGTPGLLHDGAPVRLRPRQLEILALLALEGRALSPEQLRAALYGDRPVSATTLKAEVSHLRRVLSGALSVRRYELTAPIGCDALDVLSALRRGRLDAALSAYRGPLLPDSDAPGVTAWRDHLEVALRDAVLRAPAPEPSLRYGEYHPDDLAVHERSLALLPASDPRRGLALSRTRSAR</sequence>
<dbReference type="RefSeq" id="WP_344832879.1">
    <property type="nucleotide sequence ID" value="NZ_BAAAUV010000014.1"/>
</dbReference>
<evidence type="ECO:0000313" key="6">
    <source>
        <dbReference type="Proteomes" id="UP001501237"/>
    </source>
</evidence>
<dbReference type="InterPro" id="IPR036388">
    <property type="entry name" value="WH-like_DNA-bd_sf"/>
</dbReference>
<name>A0ABP6QFP4_9ACTN</name>
<dbReference type="SMART" id="SM00862">
    <property type="entry name" value="Trans_reg_C"/>
    <property type="match status" value="1"/>
</dbReference>
<evidence type="ECO:0000256" key="3">
    <source>
        <dbReference type="ARBA" id="ARBA00023163"/>
    </source>
</evidence>
<evidence type="ECO:0000256" key="2">
    <source>
        <dbReference type="ARBA" id="ARBA00023125"/>
    </source>
</evidence>
<comment type="caution">
    <text evidence="5">The sequence shown here is derived from an EMBL/GenBank/DDBJ whole genome shotgun (WGS) entry which is preliminary data.</text>
</comment>
<proteinExistence type="predicted"/>
<evidence type="ECO:0000259" key="4">
    <source>
        <dbReference type="SMART" id="SM00862"/>
    </source>
</evidence>
<dbReference type="Proteomes" id="UP001501237">
    <property type="component" value="Unassembled WGS sequence"/>
</dbReference>
<keyword evidence="1" id="KW-0805">Transcription regulation</keyword>
<protein>
    <submittedName>
        <fullName evidence="5">Helix-turn-helix domain-containing protein</fullName>
    </submittedName>
</protein>
<gene>
    <name evidence="5" type="ORF">GCM10010468_51150</name>
</gene>
<dbReference type="EMBL" id="BAAAUV010000014">
    <property type="protein sequence ID" value="GAA3224252.1"/>
    <property type="molecule type" value="Genomic_DNA"/>
</dbReference>